<feature type="signal peptide" evidence="1">
    <location>
        <begin position="1"/>
        <end position="30"/>
    </location>
</feature>
<dbReference type="Pfam" id="PF11738">
    <property type="entry name" value="DUF3298"/>
    <property type="match status" value="1"/>
</dbReference>
<dbReference type="Gene3D" id="3.90.640.20">
    <property type="entry name" value="Heat-shock cognate protein, ATPase"/>
    <property type="match status" value="1"/>
</dbReference>
<gene>
    <name evidence="3" type="ORF">MOBUDSM44075_05303</name>
</gene>
<dbReference type="InterPro" id="IPR021729">
    <property type="entry name" value="DUF3298"/>
</dbReference>
<accession>A0A0J6VFN8</accession>
<dbReference type="Proteomes" id="UP000036313">
    <property type="component" value="Unassembled WGS sequence"/>
</dbReference>
<organism evidence="3 4">
    <name type="scientific">Mycolicibacterium obuense</name>
    <dbReference type="NCBI Taxonomy" id="1807"/>
    <lineage>
        <taxon>Bacteria</taxon>
        <taxon>Bacillati</taxon>
        <taxon>Actinomycetota</taxon>
        <taxon>Actinomycetes</taxon>
        <taxon>Mycobacteriales</taxon>
        <taxon>Mycobacteriaceae</taxon>
        <taxon>Mycolicibacterium</taxon>
    </lineage>
</organism>
<dbReference type="Gene3D" id="3.30.565.40">
    <property type="entry name" value="Fervidobacterium nodosum Rt17-B1 like"/>
    <property type="match status" value="1"/>
</dbReference>
<dbReference type="AlphaFoldDB" id="A0A0J6VFN8"/>
<comment type="caution">
    <text evidence="3">The sequence shown here is derived from an EMBL/GenBank/DDBJ whole genome shotgun (WGS) entry which is preliminary data.</text>
</comment>
<dbReference type="EMBL" id="JYNU01000058">
    <property type="protein sequence ID" value="KMO68303.1"/>
    <property type="molecule type" value="Genomic_DNA"/>
</dbReference>
<dbReference type="PATRIC" id="fig|1807.14.peg.5346"/>
<feature type="domain" description="DUF3298" evidence="2">
    <location>
        <begin position="153"/>
        <end position="228"/>
    </location>
</feature>
<dbReference type="InterPro" id="IPR053421">
    <property type="entry name" value="Esterase_Immunogenic_RsiV"/>
</dbReference>
<feature type="chain" id="PRO_5005282790" evidence="1">
    <location>
        <begin position="31"/>
        <end position="235"/>
    </location>
</feature>
<evidence type="ECO:0000313" key="4">
    <source>
        <dbReference type="Proteomes" id="UP000036313"/>
    </source>
</evidence>
<reference evidence="3 4" key="1">
    <citation type="journal article" date="2015" name="Genome Biol. Evol.">
        <title>Characterization of Three Mycobacterium spp. with Potential Use in Bioremediation by Genome Sequencing and Comparative Genomics.</title>
        <authorList>
            <person name="Das S."/>
            <person name="Pettersson B.M."/>
            <person name="Behra P.R."/>
            <person name="Ramesh M."/>
            <person name="Dasgupta S."/>
            <person name="Bhattacharya A."/>
            <person name="Kirsebom L.A."/>
        </authorList>
    </citation>
    <scope>NUCLEOTIDE SEQUENCE [LARGE SCALE GENOMIC DNA]</scope>
    <source>
        <strain evidence="3 4">DSM 44075</strain>
    </source>
</reference>
<dbReference type="NCBIfam" id="NF043047">
    <property type="entry name" value="EstaseRv3036c"/>
    <property type="match status" value="1"/>
</dbReference>
<protein>
    <submittedName>
        <fullName evidence="3">Immunogenic protein MPT64</fullName>
    </submittedName>
</protein>
<keyword evidence="1" id="KW-0732">Signal</keyword>
<dbReference type="InterPro" id="IPR037126">
    <property type="entry name" value="PdaC/RsiV-like_sf"/>
</dbReference>
<name>A0A0J6VFN8_9MYCO</name>
<evidence type="ECO:0000259" key="2">
    <source>
        <dbReference type="Pfam" id="PF11738"/>
    </source>
</evidence>
<proteinExistence type="predicted"/>
<evidence type="ECO:0000256" key="1">
    <source>
        <dbReference type="SAM" id="SignalP"/>
    </source>
</evidence>
<evidence type="ECO:0000313" key="3">
    <source>
        <dbReference type="EMBL" id="KMO68303.1"/>
    </source>
</evidence>
<sequence length="235" mass="24806" precursor="true">MRMLLTMRVIAAALLAAGVLAGAVATPAAAAEPACADLGGTVDTAQVCTVHIENPTYTVDFTFPADYPDQQALIGYLTQTRDGFVNVAEMPGSWNLPYVLDGKGTGYRSGPDDGGTRSVVFEVYENVGGAHPQTWYKSFNWDVAKKAPISFASLFKPDTRPLDVIFPIVQSEVSRQLGVDSPITATDGLDPAKYSEFALTDDSIIFFFGQGEVMAGAGGALQATVPRSAVASMLA</sequence>